<reference evidence="2" key="1">
    <citation type="submission" date="2018-09" db="EMBL/GenBank/DDBJ databases">
        <authorList>
            <person name="Livingstone P.G."/>
            <person name="Whitworth D.E."/>
        </authorList>
    </citation>
    <scope>NUCLEOTIDE SEQUENCE [LARGE SCALE GENOMIC DNA]</scope>
    <source>
        <strain evidence="2">CA054A</strain>
    </source>
</reference>
<protein>
    <submittedName>
        <fullName evidence="1">Uncharacterized protein</fullName>
    </submittedName>
</protein>
<comment type="caution">
    <text evidence="1">The sequence shown here is derived from an EMBL/GenBank/DDBJ whole genome shotgun (WGS) entry which is preliminary data.</text>
</comment>
<gene>
    <name evidence="1" type="ORF">D7V88_13640</name>
</gene>
<sequence>MEETLTIKEAYAAMYEYMSMLYQQTGSDDLGGFLGSMSLLDNGEPVDPAAWADWLHAVQKARKGQVSMSLGLKRD</sequence>
<accession>A0A3A8J058</accession>
<dbReference type="AlphaFoldDB" id="A0A3A8J058"/>
<evidence type="ECO:0000313" key="1">
    <source>
        <dbReference type="EMBL" id="RKG88805.1"/>
    </source>
</evidence>
<dbReference type="OrthoDB" id="4350944at2"/>
<dbReference type="Proteomes" id="UP000268094">
    <property type="component" value="Unassembled WGS sequence"/>
</dbReference>
<dbReference type="EMBL" id="RAVZ01000076">
    <property type="protein sequence ID" value="RKG88805.1"/>
    <property type="molecule type" value="Genomic_DNA"/>
</dbReference>
<keyword evidence="2" id="KW-1185">Reference proteome</keyword>
<proteinExistence type="predicted"/>
<organism evidence="1 2">
    <name type="scientific">Corallococcus terminator</name>
    <dbReference type="NCBI Taxonomy" id="2316733"/>
    <lineage>
        <taxon>Bacteria</taxon>
        <taxon>Pseudomonadati</taxon>
        <taxon>Myxococcota</taxon>
        <taxon>Myxococcia</taxon>
        <taxon>Myxococcales</taxon>
        <taxon>Cystobacterineae</taxon>
        <taxon>Myxococcaceae</taxon>
        <taxon>Corallococcus</taxon>
    </lineage>
</organism>
<name>A0A3A8J058_9BACT</name>
<dbReference type="RefSeq" id="WP_120541068.1">
    <property type="nucleotide sequence ID" value="NZ_RAVZ01000076.1"/>
</dbReference>
<evidence type="ECO:0000313" key="2">
    <source>
        <dbReference type="Proteomes" id="UP000268094"/>
    </source>
</evidence>